<evidence type="ECO:0008006" key="3">
    <source>
        <dbReference type="Google" id="ProtNLM"/>
    </source>
</evidence>
<dbReference type="AlphaFoldDB" id="C7RND5"/>
<feature type="transmembrane region" description="Helical" evidence="1">
    <location>
        <begin position="34"/>
        <end position="55"/>
    </location>
</feature>
<dbReference type="HOGENOM" id="CLU_2010231_0_0_4"/>
<reference evidence="2" key="1">
    <citation type="submission" date="2009-08" db="EMBL/GenBank/DDBJ databases">
        <authorList>
            <consortium name="US DOE Joint Genome Institute"/>
            <person name="Lucas S."/>
            <person name="Copeland A."/>
            <person name="Lapidus A."/>
            <person name="Glavina del Rio T."/>
            <person name="Dalin E."/>
            <person name="Tice H."/>
            <person name="Bruce D."/>
            <person name="Barry K."/>
            <person name="Pitluck S."/>
            <person name="Lowry S."/>
            <person name="Larimer F."/>
            <person name="Land M."/>
            <person name="Hauser L."/>
            <person name="Kyrpides N."/>
            <person name="Ivanova N."/>
            <person name="McMahon K.D."/>
            <person name="Hugenholtz P."/>
        </authorList>
    </citation>
    <scope>NUCLEOTIDE SEQUENCE</scope>
    <source>
        <strain evidence="2">UW-1</strain>
    </source>
</reference>
<dbReference type="STRING" id="522306.CAP2UW1_4079"/>
<keyword evidence="1" id="KW-0472">Membrane</keyword>
<proteinExistence type="predicted"/>
<accession>C7RND5</accession>
<dbReference type="KEGG" id="app:CAP2UW1_4079"/>
<evidence type="ECO:0000256" key="1">
    <source>
        <dbReference type="SAM" id="Phobius"/>
    </source>
</evidence>
<organism evidence="2">
    <name type="scientific">Accumulibacter regalis</name>
    <dbReference type="NCBI Taxonomy" id="522306"/>
    <lineage>
        <taxon>Bacteria</taxon>
        <taxon>Pseudomonadati</taxon>
        <taxon>Pseudomonadota</taxon>
        <taxon>Betaproteobacteria</taxon>
        <taxon>Candidatus Accumulibacter</taxon>
    </lineage>
</organism>
<keyword evidence="1" id="KW-1133">Transmembrane helix</keyword>
<dbReference type="EMBL" id="CP001715">
    <property type="protein sequence ID" value="ACV37321.1"/>
    <property type="molecule type" value="Genomic_DNA"/>
</dbReference>
<name>C7RND5_ACCRE</name>
<reference evidence="2" key="2">
    <citation type="submission" date="2009-09" db="EMBL/GenBank/DDBJ databases">
        <title>Complete sequence of chromosome of Candidatus Accumulibacter phosphatis clade IIA str. UW-1.</title>
        <authorList>
            <consortium name="US DOE Joint Genome Institute"/>
            <person name="Martin H.G."/>
            <person name="Ivanova N."/>
            <person name="Kunin V."/>
            <person name="Warnecke F."/>
            <person name="Barry K."/>
            <person name="He S."/>
            <person name="Salamov A."/>
            <person name="Szeto E."/>
            <person name="Dalin E."/>
            <person name="Pangilinan J.L."/>
            <person name="Lapidus A."/>
            <person name="Lowry S."/>
            <person name="Kyrpides N.C."/>
            <person name="McMahon K.D."/>
            <person name="Hugenholtz P."/>
        </authorList>
    </citation>
    <scope>NUCLEOTIDE SEQUENCE [LARGE SCALE GENOMIC DNA]</scope>
    <source>
        <strain evidence="2">UW-1</strain>
    </source>
</reference>
<keyword evidence="1" id="KW-0812">Transmembrane</keyword>
<gene>
    <name evidence="2" type="ordered locus">CAP2UW1_4079</name>
</gene>
<sequence>MSTVESIGDSGIGRKAGALFGGGGRADRQPMKRLRFAILALLLLLAQSAALFHYVDHLKPDADEADGHACVFCLAAHNLESPVPTPATTLAGPLLHVTPPTQEAWFSCARRLSPACARAPPTA</sequence>
<evidence type="ECO:0000313" key="2">
    <source>
        <dbReference type="EMBL" id="ACV37321.1"/>
    </source>
</evidence>
<protein>
    <recommendedName>
        <fullName evidence="3">DUF2946 domain-containing protein</fullName>
    </recommendedName>
</protein>